<dbReference type="EMBL" id="BARS01025433">
    <property type="protein sequence ID" value="GAG04103.1"/>
    <property type="molecule type" value="Genomic_DNA"/>
</dbReference>
<dbReference type="AlphaFoldDB" id="X0UUX9"/>
<comment type="caution">
    <text evidence="1">The sequence shown here is derived from an EMBL/GenBank/DDBJ whole genome shotgun (WGS) entry which is preliminary data.</text>
</comment>
<feature type="non-terminal residue" evidence="1">
    <location>
        <position position="267"/>
    </location>
</feature>
<name>X0UUX9_9ZZZZ</name>
<organism evidence="1">
    <name type="scientific">marine sediment metagenome</name>
    <dbReference type="NCBI Taxonomy" id="412755"/>
    <lineage>
        <taxon>unclassified sequences</taxon>
        <taxon>metagenomes</taxon>
        <taxon>ecological metagenomes</taxon>
    </lineage>
</organism>
<accession>X0UUX9</accession>
<proteinExistence type="predicted"/>
<feature type="non-terminal residue" evidence="1">
    <location>
        <position position="1"/>
    </location>
</feature>
<sequence length="267" mass="29506">NDIDIYYNQQDQSWGVPTQLSDAKKTESSAPSLTVDKQNDIYVVWMEDAGAPRTGMDIKIINCTDGVWGGIDIKSDIAIDSNSIEPQIVADDAGNLHLVWADDGGHSGSGNDFDIFYKKYNASTKTWGAMTLISDNINNGSSHKPSILVVNQFVHIVWEDNCTFAGSGNDYDILYKYWDPALTTWNDILIISDDINDSESHNTSITAVPTCDLFVSWEDNGNINNSGTDVDIVYKCWDYAQDTWSETKIISNDTNNGNSLHPTLISG</sequence>
<dbReference type="InterPro" id="IPR023296">
    <property type="entry name" value="Glyco_hydro_beta-prop_sf"/>
</dbReference>
<reference evidence="1" key="1">
    <citation type="journal article" date="2014" name="Front. Microbiol.">
        <title>High frequency of phylogenetically diverse reductive dehalogenase-homologous genes in deep subseafloor sedimentary metagenomes.</title>
        <authorList>
            <person name="Kawai M."/>
            <person name="Futagami T."/>
            <person name="Toyoda A."/>
            <person name="Takaki Y."/>
            <person name="Nishi S."/>
            <person name="Hori S."/>
            <person name="Arai W."/>
            <person name="Tsubouchi T."/>
            <person name="Morono Y."/>
            <person name="Uchiyama I."/>
            <person name="Ito T."/>
            <person name="Fujiyama A."/>
            <person name="Inagaki F."/>
            <person name="Takami H."/>
        </authorList>
    </citation>
    <scope>NUCLEOTIDE SEQUENCE</scope>
    <source>
        <strain evidence="1">Expedition CK06-06</strain>
    </source>
</reference>
<dbReference type="SUPFAM" id="SSF75005">
    <property type="entry name" value="Arabinanase/levansucrase/invertase"/>
    <property type="match status" value="1"/>
</dbReference>
<protein>
    <submittedName>
        <fullName evidence="1">Uncharacterized protein</fullName>
    </submittedName>
</protein>
<evidence type="ECO:0000313" key="1">
    <source>
        <dbReference type="EMBL" id="GAG04103.1"/>
    </source>
</evidence>
<gene>
    <name evidence="1" type="ORF">S01H1_40199</name>
</gene>